<feature type="domain" description="RNase H type-1" evidence="2">
    <location>
        <begin position="49"/>
        <end position="104"/>
    </location>
</feature>
<proteinExistence type="predicted"/>
<dbReference type="Pfam" id="PF13456">
    <property type="entry name" value="RVT_3"/>
    <property type="match status" value="1"/>
</dbReference>
<protein>
    <recommendedName>
        <fullName evidence="2">RNase H type-1 domain-containing protein</fullName>
    </recommendedName>
</protein>
<keyword evidence="4" id="KW-1185">Reference proteome</keyword>
<feature type="region of interest" description="Disordered" evidence="1">
    <location>
        <begin position="1"/>
        <end position="31"/>
    </location>
</feature>
<dbReference type="GO" id="GO:0004523">
    <property type="term" value="F:RNA-DNA hybrid ribonuclease activity"/>
    <property type="evidence" value="ECO:0007669"/>
    <property type="project" value="InterPro"/>
</dbReference>
<reference evidence="4" key="1">
    <citation type="journal article" date="2017" name="Front. Plant Sci.">
        <title>Climate Clever Clovers: New Paradigm to Reduce the Environmental Footprint of Ruminants by Breeding Low Methanogenic Forages Utilizing Haplotype Variation.</title>
        <authorList>
            <person name="Kaur P."/>
            <person name="Appels R."/>
            <person name="Bayer P.E."/>
            <person name="Keeble-Gagnere G."/>
            <person name="Wang J."/>
            <person name="Hirakawa H."/>
            <person name="Shirasawa K."/>
            <person name="Vercoe P."/>
            <person name="Stefanova K."/>
            <person name="Durmic Z."/>
            <person name="Nichols P."/>
            <person name="Revell C."/>
            <person name="Isobe S.N."/>
            <person name="Edwards D."/>
            <person name="Erskine W."/>
        </authorList>
    </citation>
    <scope>NUCLEOTIDE SEQUENCE [LARGE SCALE GENOMIC DNA]</scope>
    <source>
        <strain evidence="4">cv. Daliak</strain>
    </source>
</reference>
<evidence type="ECO:0000313" key="3">
    <source>
        <dbReference type="EMBL" id="GAU45283.1"/>
    </source>
</evidence>
<dbReference type="InterPro" id="IPR052929">
    <property type="entry name" value="RNase_H-like_EbsB-rel"/>
</dbReference>
<gene>
    <name evidence="3" type="ORF">TSUD_98720</name>
</gene>
<dbReference type="PANTHER" id="PTHR47074">
    <property type="entry name" value="BNAC02G40300D PROTEIN"/>
    <property type="match status" value="1"/>
</dbReference>
<organism evidence="3 4">
    <name type="scientific">Trifolium subterraneum</name>
    <name type="common">Subterranean clover</name>
    <dbReference type="NCBI Taxonomy" id="3900"/>
    <lineage>
        <taxon>Eukaryota</taxon>
        <taxon>Viridiplantae</taxon>
        <taxon>Streptophyta</taxon>
        <taxon>Embryophyta</taxon>
        <taxon>Tracheophyta</taxon>
        <taxon>Spermatophyta</taxon>
        <taxon>Magnoliopsida</taxon>
        <taxon>eudicotyledons</taxon>
        <taxon>Gunneridae</taxon>
        <taxon>Pentapetalae</taxon>
        <taxon>rosids</taxon>
        <taxon>fabids</taxon>
        <taxon>Fabales</taxon>
        <taxon>Fabaceae</taxon>
        <taxon>Papilionoideae</taxon>
        <taxon>50 kb inversion clade</taxon>
        <taxon>NPAAA clade</taxon>
        <taxon>Hologalegina</taxon>
        <taxon>IRL clade</taxon>
        <taxon>Trifolieae</taxon>
        <taxon>Trifolium</taxon>
    </lineage>
</organism>
<dbReference type="AlphaFoldDB" id="A0A2Z6NT30"/>
<evidence type="ECO:0000259" key="2">
    <source>
        <dbReference type="Pfam" id="PF13456"/>
    </source>
</evidence>
<dbReference type="EMBL" id="DF974112">
    <property type="protein sequence ID" value="GAU45283.1"/>
    <property type="molecule type" value="Genomic_DNA"/>
</dbReference>
<dbReference type="GO" id="GO:0003676">
    <property type="term" value="F:nucleic acid binding"/>
    <property type="evidence" value="ECO:0007669"/>
    <property type="project" value="InterPro"/>
</dbReference>
<name>A0A2Z6NT30_TRISU</name>
<dbReference type="Proteomes" id="UP000242715">
    <property type="component" value="Unassembled WGS sequence"/>
</dbReference>
<sequence length="109" mass="12033">MLQQQGSTADANSAHNSAPATATTEEQAVSRATHQMQWQRLFHGWWKCNVDASLSEYVNHTSSAWCIRDPDGSLLLQVNNSKHKLTVAESEATAILEAIWEAISRVALN</sequence>
<accession>A0A2Z6NT30</accession>
<evidence type="ECO:0000313" key="4">
    <source>
        <dbReference type="Proteomes" id="UP000242715"/>
    </source>
</evidence>
<dbReference type="PANTHER" id="PTHR47074:SF11">
    <property type="entry name" value="REVERSE TRANSCRIPTASE-LIKE PROTEIN"/>
    <property type="match status" value="1"/>
</dbReference>
<dbReference type="InterPro" id="IPR002156">
    <property type="entry name" value="RNaseH_domain"/>
</dbReference>
<evidence type="ECO:0000256" key="1">
    <source>
        <dbReference type="SAM" id="MobiDB-lite"/>
    </source>
</evidence>